<dbReference type="Proteomes" id="UP001164746">
    <property type="component" value="Chromosome 3"/>
</dbReference>
<accession>A0ABY7DWG9</accession>
<evidence type="ECO:0000313" key="3">
    <source>
        <dbReference type="Proteomes" id="UP001164746"/>
    </source>
</evidence>
<organism evidence="2 3">
    <name type="scientific">Mya arenaria</name>
    <name type="common">Soft-shell clam</name>
    <dbReference type="NCBI Taxonomy" id="6604"/>
    <lineage>
        <taxon>Eukaryota</taxon>
        <taxon>Metazoa</taxon>
        <taxon>Spiralia</taxon>
        <taxon>Lophotrochozoa</taxon>
        <taxon>Mollusca</taxon>
        <taxon>Bivalvia</taxon>
        <taxon>Autobranchia</taxon>
        <taxon>Heteroconchia</taxon>
        <taxon>Euheterodonta</taxon>
        <taxon>Imparidentia</taxon>
        <taxon>Neoheterodontei</taxon>
        <taxon>Myida</taxon>
        <taxon>Myoidea</taxon>
        <taxon>Myidae</taxon>
        <taxon>Mya</taxon>
    </lineage>
</organism>
<feature type="compositionally biased region" description="Acidic residues" evidence="1">
    <location>
        <begin position="206"/>
        <end position="220"/>
    </location>
</feature>
<feature type="region of interest" description="Disordered" evidence="1">
    <location>
        <begin position="204"/>
        <end position="260"/>
    </location>
</feature>
<keyword evidence="3" id="KW-1185">Reference proteome</keyword>
<sequence length="260" mass="29293">MEIGMSTLEYLKKTLDDEMGPDDVAQMLRLMQSKLGKAYAKMLADSKLPSELLGFLENNKPEDEVLSIAFHVLKTMNYHVEDKNIAEYIASCQSTRTKCHGRPGVSVLGREEDIAHVLALLQDNRESFFHLDNMEHLYEAMPNELREVLGRLEEVNHKVKWIATSREMFVVGGATKMKEFELKALNNNAAAKLLTQCCGPRYEANEMSDSDSSTETESSLEEITATSPSPSLHFENMDTDDCVQGLNKRRRSSSGESDFM</sequence>
<gene>
    <name evidence="2" type="ORF">MAR_023663</name>
</gene>
<name>A0ABY7DWG9_MYAAR</name>
<dbReference type="EMBL" id="CP111014">
    <property type="protein sequence ID" value="WAQ99290.1"/>
    <property type="molecule type" value="Genomic_DNA"/>
</dbReference>
<protein>
    <submittedName>
        <fullName evidence="2">Uncharacterized protein</fullName>
    </submittedName>
</protein>
<proteinExistence type="predicted"/>
<evidence type="ECO:0000313" key="2">
    <source>
        <dbReference type="EMBL" id="WAQ99290.1"/>
    </source>
</evidence>
<reference evidence="2" key="1">
    <citation type="submission" date="2022-11" db="EMBL/GenBank/DDBJ databases">
        <title>Centuries of genome instability and evolution in soft-shell clam transmissible cancer (bioRxiv).</title>
        <authorList>
            <person name="Hart S.F.M."/>
            <person name="Yonemitsu M.A."/>
            <person name="Giersch R.M."/>
            <person name="Beal B.F."/>
            <person name="Arriagada G."/>
            <person name="Davis B.W."/>
            <person name="Ostrander E.A."/>
            <person name="Goff S.P."/>
            <person name="Metzger M.J."/>
        </authorList>
    </citation>
    <scope>NUCLEOTIDE SEQUENCE</scope>
    <source>
        <strain evidence="2">MELC-2E11</strain>
        <tissue evidence="2">Siphon/mantle</tissue>
    </source>
</reference>
<evidence type="ECO:0000256" key="1">
    <source>
        <dbReference type="SAM" id="MobiDB-lite"/>
    </source>
</evidence>